<dbReference type="Gene3D" id="1.20.1250.20">
    <property type="entry name" value="MFS general substrate transporter like domains"/>
    <property type="match status" value="2"/>
</dbReference>
<name>A0ABW9ERM6_9BURK</name>
<dbReference type="InterPro" id="IPR005828">
    <property type="entry name" value="MFS_sugar_transport-like"/>
</dbReference>
<dbReference type="RefSeq" id="WP_408157942.1">
    <property type="nucleotide sequence ID" value="NZ_JAQQCL010000055.1"/>
</dbReference>
<keyword evidence="2" id="KW-0813">Transport</keyword>
<evidence type="ECO:0000313" key="10">
    <source>
        <dbReference type="Proteomes" id="UP001629392"/>
    </source>
</evidence>
<evidence type="ECO:0000256" key="4">
    <source>
        <dbReference type="ARBA" id="ARBA00022692"/>
    </source>
</evidence>
<feature type="transmembrane region" description="Helical" evidence="7">
    <location>
        <begin position="150"/>
        <end position="171"/>
    </location>
</feature>
<accession>A0ABW9ERM6</accession>
<dbReference type="SUPFAM" id="SSF103473">
    <property type="entry name" value="MFS general substrate transporter"/>
    <property type="match status" value="1"/>
</dbReference>
<keyword evidence="5 7" id="KW-1133">Transmembrane helix</keyword>
<evidence type="ECO:0000256" key="3">
    <source>
        <dbReference type="ARBA" id="ARBA00022475"/>
    </source>
</evidence>
<dbReference type="Pfam" id="PF00083">
    <property type="entry name" value="Sugar_tr"/>
    <property type="match status" value="1"/>
</dbReference>
<feature type="transmembrane region" description="Helical" evidence="7">
    <location>
        <begin position="274"/>
        <end position="296"/>
    </location>
</feature>
<comment type="caution">
    <text evidence="9">The sequence shown here is derived from an EMBL/GenBank/DDBJ whole genome shotgun (WGS) entry which is preliminary data.</text>
</comment>
<keyword evidence="6 7" id="KW-0472">Membrane</keyword>
<proteinExistence type="predicted"/>
<gene>
    <name evidence="9" type="ORF">PQQ73_36495</name>
</gene>
<dbReference type="PANTHER" id="PTHR43045:SF1">
    <property type="entry name" value="SHIKIMATE TRANSPORTER"/>
    <property type="match status" value="1"/>
</dbReference>
<dbReference type="EMBL" id="JAQQCL010000055">
    <property type="protein sequence ID" value="MFM0721790.1"/>
    <property type="molecule type" value="Genomic_DNA"/>
</dbReference>
<comment type="subcellular location">
    <subcellularLocation>
        <location evidence="1">Cell membrane</location>
        <topology evidence="1">Multi-pass membrane protein</topology>
    </subcellularLocation>
</comment>
<feature type="transmembrane region" description="Helical" evidence="7">
    <location>
        <begin position="369"/>
        <end position="391"/>
    </location>
</feature>
<dbReference type="CDD" id="cd17369">
    <property type="entry name" value="MFS_ShiA_like"/>
    <property type="match status" value="1"/>
</dbReference>
<evidence type="ECO:0000313" key="9">
    <source>
        <dbReference type="EMBL" id="MFM0721790.1"/>
    </source>
</evidence>
<dbReference type="Proteomes" id="UP001629392">
    <property type="component" value="Unassembled WGS sequence"/>
</dbReference>
<reference evidence="9 10" key="1">
    <citation type="journal article" date="2024" name="Chem. Sci.">
        <title>Discovery of megapolipeptins by genome mining of a Burkholderiales bacteria collection.</title>
        <authorList>
            <person name="Paulo B.S."/>
            <person name="Recchia M.J.J."/>
            <person name="Lee S."/>
            <person name="Fergusson C.H."/>
            <person name="Romanowski S.B."/>
            <person name="Hernandez A."/>
            <person name="Krull N."/>
            <person name="Liu D.Y."/>
            <person name="Cavanagh H."/>
            <person name="Bos A."/>
            <person name="Gray C.A."/>
            <person name="Murphy B.T."/>
            <person name="Linington R.G."/>
            <person name="Eustaquio A.S."/>
        </authorList>
    </citation>
    <scope>NUCLEOTIDE SEQUENCE [LARGE SCALE GENOMIC DNA]</scope>
    <source>
        <strain evidence="9 10">RL17-350-BIC-E</strain>
    </source>
</reference>
<feature type="transmembrane region" description="Helical" evidence="7">
    <location>
        <begin position="239"/>
        <end position="262"/>
    </location>
</feature>
<feature type="transmembrane region" description="Helical" evidence="7">
    <location>
        <begin position="330"/>
        <end position="357"/>
    </location>
</feature>
<dbReference type="PROSITE" id="PS50850">
    <property type="entry name" value="MFS"/>
    <property type="match status" value="1"/>
</dbReference>
<dbReference type="PANTHER" id="PTHR43045">
    <property type="entry name" value="SHIKIMATE TRANSPORTER"/>
    <property type="match status" value="1"/>
</dbReference>
<evidence type="ECO:0000256" key="5">
    <source>
        <dbReference type="ARBA" id="ARBA00022989"/>
    </source>
</evidence>
<keyword evidence="10" id="KW-1185">Reference proteome</keyword>
<protein>
    <submittedName>
        <fullName evidence="9">MFS transporter</fullName>
    </submittedName>
</protein>
<keyword evidence="3" id="KW-1003">Cell membrane</keyword>
<keyword evidence="4 7" id="KW-0812">Transmembrane</keyword>
<evidence type="ECO:0000256" key="6">
    <source>
        <dbReference type="ARBA" id="ARBA00023136"/>
    </source>
</evidence>
<feature type="transmembrane region" description="Helical" evidence="7">
    <location>
        <begin position="397"/>
        <end position="419"/>
    </location>
</feature>
<organism evidence="9 10">
    <name type="scientific">Paraburkholderia strydomiana</name>
    <dbReference type="NCBI Taxonomy" id="1245417"/>
    <lineage>
        <taxon>Bacteria</taxon>
        <taxon>Pseudomonadati</taxon>
        <taxon>Pseudomonadota</taxon>
        <taxon>Betaproteobacteria</taxon>
        <taxon>Burkholderiales</taxon>
        <taxon>Burkholderiaceae</taxon>
        <taxon>Paraburkholderia</taxon>
    </lineage>
</organism>
<dbReference type="InterPro" id="IPR036259">
    <property type="entry name" value="MFS_trans_sf"/>
</dbReference>
<evidence type="ECO:0000256" key="7">
    <source>
        <dbReference type="SAM" id="Phobius"/>
    </source>
</evidence>
<feature type="transmembrane region" description="Helical" evidence="7">
    <location>
        <begin position="191"/>
        <end position="208"/>
    </location>
</feature>
<feature type="transmembrane region" description="Helical" evidence="7">
    <location>
        <begin position="86"/>
        <end position="104"/>
    </location>
</feature>
<dbReference type="InterPro" id="IPR020846">
    <property type="entry name" value="MFS_dom"/>
</dbReference>
<evidence type="ECO:0000259" key="8">
    <source>
        <dbReference type="PROSITE" id="PS50850"/>
    </source>
</evidence>
<feature type="transmembrane region" description="Helical" evidence="7">
    <location>
        <begin position="49"/>
        <end position="66"/>
    </location>
</feature>
<feature type="domain" description="Major facilitator superfamily (MFS) profile" evidence="8">
    <location>
        <begin position="13"/>
        <end position="426"/>
    </location>
</feature>
<evidence type="ECO:0000256" key="1">
    <source>
        <dbReference type="ARBA" id="ARBA00004651"/>
    </source>
</evidence>
<evidence type="ECO:0000256" key="2">
    <source>
        <dbReference type="ARBA" id="ARBA00022448"/>
    </source>
</evidence>
<feature type="transmembrane region" description="Helical" evidence="7">
    <location>
        <begin position="303"/>
        <end position="324"/>
    </location>
</feature>
<sequence length="454" mass="48970">MCGFIRFSQSSRAALAAFIGTTAEFYDFYTYATASALVLGDVFFPSNNHFVSTLASFATFAVGFIARPLSGAMFGHWGDKLGRKKMLLLTMFLMGVVTTGIGLLPPYSSIGIWAPVFLIVLRVLQGIAVGGEWGGAILMSSEHAPEGRKMFFASLPQMGSPAGLLLSLLAFRLVTSLDQSSFLSWGWRLPFLAGFAPLIVGMAIRFGVNESPEFVRMKAKKKIAKTPIHEVLKSHWHQILFAAAATTIGSAGFFFTNTFIISYATTYLLMPKSLILNCLFVVTVVQLVSQPISALLAERIGEARFLTGAAILSMFTPYPMFILINTGHPVAIVLGISFAVVVLSAIYAVVAGFMTYAFPPHLRYSGISIAYQLCVTIAGGTTPLIGTIIAQHYQGKWLPLAFFFSFLSSISLVGIMGLARLKSGKSHIALQLVSTADATLNARLEARKAKPARG</sequence>